<evidence type="ECO:0000256" key="3">
    <source>
        <dbReference type="ARBA" id="ARBA00023002"/>
    </source>
</evidence>
<name>I8AE14_9BACL</name>
<dbReference type="Gene3D" id="3.40.30.10">
    <property type="entry name" value="Glutaredoxin"/>
    <property type="match status" value="1"/>
</dbReference>
<dbReference type="InterPro" id="IPR012336">
    <property type="entry name" value="Thioredoxin-like_fold"/>
</dbReference>
<keyword evidence="5" id="KW-0676">Redox-active center</keyword>
<organism evidence="8 9">
    <name type="scientific">Fictibacillus macauensis ZFHKF-1</name>
    <dbReference type="NCBI Taxonomy" id="1196324"/>
    <lineage>
        <taxon>Bacteria</taxon>
        <taxon>Bacillati</taxon>
        <taxon>Bacillota</taxon>
        <taxon>Bacilli</taxon>
        <taxon>Bacillales</taxon>
        <taxon>Fictibacillaceae</taxon>
        <taxon>Fictibacillus</taxon>
    </lineage>
</organism>
<dbReference type="PANTHER" id="PTHR13887">
    <property type="entry name" value="GLUTATHIONE S-TRANSFERASE KAPPA"/>
    <property type="match status" value="1"/>
</dbReference>
<dbReference type="PROSITE" id="PS51352">
    <property type="entry name" value="THIOREDOXIN_2"/>
    <property type="match status" value="1"/>
</dbReference>
<keyword evidence="4" id="KW-1015">Disulfide bond</keyword>
<dbReference type="Pfam" id="PF13462">
    <property type="entry name" value="Thioredoxin_4"/>
    <property type="match status" value="1"/>
</dbReference>
<reference evidence="8 9" key="1">
    <citation type="journal article" date="2012" name="J. Bacteriol.">
        <title>Genome of Bacillus macauensis ZFHKF-1, a Long-Chain-Forming Bacterium.</title>
        <authorList>
            <person name="Cai L."/>
            <person name="Zhang T."/>
        </authorList>
    </citation>
    <scope>NUCLEOTIDE SEQUENCE [LARGE SCALE GENOMIC DNA]</scope>
    <source>
        <strain evidence="8 9">ZFHKF-1</strain>
    </source>
</reference>
<dbReference type="STRING" id="1196324.A374_18429"/>
<comment type="similarity">
    <text evidence="1">Belongs to the thioredoxin family. DsbA subfamily.</text>
</comment>
<sequence length="242" mass="27298">MANKSNKKKAKSYVKSNKGASSNWVFWLIGLLVVGIVVVIVFGNIGKDDPKKVTSISYDNQPYIGSKDAKVSVLEFGDYKCPVCKNFNNDFVPKIEKDFVDTGKIKFYFINYPFINIDSKRSAQFAETVYKELGNDTFWKFHKLLYSKQPDDEKYEKQDIFTEDFLVKTLGEVASKDGVAKVAKAFKQEVFADAIKKDDALVGKLGVKATPTLFINGKEFTGGTYDALKKQINNAEKEKKDE</sequence>
<feature type="domain" description="Thioredoxin" evidence="7">
    <location>
        <begin position="27"/>
        <end position="237"/>
    </location>
</feature>
<dbReference type="eggNOG" id="COG1651">
    <property type="taxonomic scope" value="Bacteria"/>
</dbReference>
<evidence type="ECO:0000259" key="7">
    <source>
        <dbReference type="PROSITE" id="PS51352"/>
    </source>
</evidence>
<evidence type="ECO:0000256" key="5">
    <source>
        <dbReference type="ARBA" id="ARBA00023284"/>
    </source>
</evidence>
<evidence type="ECO:0000256" key="2">
    <source>
        <dbReference type="ARBA" id="ARBA00022729"/>
    </source>
</evidence>
<keyword evidence="3" id="KW-0560">Oxidoreductase</keyword>
<dbReference type="GO" id="GO:0016491">
    <property type="term" value="F:oxidoreductase activity"/>
    <property type="evidence" value="ECO:0007669"/>
    <property type="project" value="UniProtKB-KW"/>
</dbReference>
<keyword evidence="6" id="KW-0472">Membrane</keyword>
<dbReference type="EMBL" id="AKKV01000043">
    <property type="protein sequence ID" value="EIT83832.1"/>
    <property type="molecule type" value="Genomic_DNA"/>
</dbReference>
<dbReference type="PATRIC" id="fig|1196324.3.peg.3756"/>
<dbReference type="AlphaFoldDB" id="I8AE14"/>
<dbReference type="InterPro" id="IPR013766">
    <property type="entry name" value="Thioredoxin_domain"/>
</dbReference>
<dbReference type="OrthoDB" id="117402at2"/>
<keyword evidence="2" id="KW-0732">Signal</keyword>
<evidence type="ECO:0000256" key="4">
    <source>
        <dbReference type="ARBA" id="ARBA00023157"/>
    </source>
</evidence>
<keyword evidence="9" id="KW-1185">Reference proteome</keyword>
<evidence type="ECO:0000313" key="8">
    <source>
        <dbReference type="EMBL" id="EIT83832.1"/>
    </source>
</evidence>
<evidence type="ECO:0000256" key="6">
    <source>
        <dbReference type="SAM" id="Phobius"/>
    </source>
</evidence>
<dbReference type="SUPFAM" id="SSF52833">
    <property type="entry name" value="Thioredoxin-like"/>
    <property type="match status" value="1"/>
</dbReference>
<dbReference type="PANTHER" id="PTHR13887:SF14">
    <property type="entry name" value="DISULFIDE BOND FORMATION PROTEIN D"/>
    <property type="match status" value="1"/>
</dbReference>
<keyword evidence="6" id="KW-0812">Transmembrane</keyword>
<dbReference type="InterPro" id="IPR036249">
    <property type="entry name" value="Thioredoxin-like_sf"/>
</dbReference>
<accession>I8AE14</accession>
<feature type="transmembrane region" description="Helical" evidence="6">
    <location>
        <begin position="24"/>
        <end position="45"/>
    </location>
</feature>
<dbReference type="RefSeq" id="WP_007203753.1">
    <property type="nucleotide sequence ID" value="NZ_AKKV01000043.1"/>
</dbReference>
<evidence type="ECO:0000313" key="9">
    <source>
        <dbReference type="Proteomes" id="UP000004080"/>
    </source>
</evidence>
<proteinExistence type="inferred from homology"/>
<evidence type="ECO:0000256" key="1">
    <source>
        <dbReference type="ARBA" id="ARBA00005791"/>
    </source>
</evidence>
<gene>
    <name evidence="8" type="ORF">A374_18429</name>
</gene>
<comment type="caution">
    <text evidence="8">The sequence shown here is derived from an EMBL/GenBank/DDBJ whole genome shotgun (WGS) entry which is preliminary data.</text>
</comment>
<dbReference type="Proteomes" id="UP000004080">
    <property type="component" value="Unassembled WGS sequence"/>
</dbReference>
<keyword evidence="6" id="KW-1133">Transmembrane helix</keyword>
<protein>
    <submittedName>
        <fullName evidence="8">Thiol-disulfide oxidoreductase BdbD</fullName>
    </submittedName>
</protein>